<dbReference type="AlphaFoldDB" id="A0AAV8S207"/>
<gene>
    <name evidence="2" type="ORF">OPV22_003815</name>
</gene>
<dbReference type="EMBL" id="JAQQAF010000001">
    <property type="protein sequence ID" value="KAJ8513381.1"/>
    <property type="molecule type" value="Genomic_DNA"/>
</dbReference>
<protein>
    <submittedName>
        <fullName evidence="2">Uncharacterized protein</fullName>
    </submittedName>
</protein>
<reference evidence="2 3" key="1">
    <citation type="submission" date="2022-12" db="EMBL/GenBank/DDBJ databases">
        <title>Chromosome-scale assembly of the Ensete ventricosum genome.</title>
        <authorList>
            <person name="Dussert Y."/>
            <person name="Stocks J."/>
            <person name="Wendawek A."/>
            <person name="Woldeyes F."/>
            <person name="Nichols R.A."/>
            <person name="Borrell J.S."/>
        </authorList>
    </citation>
    <scope>NUCLEOTIDE SEQUENCE [LARGE SCALE GENOMIC DNA]</scope>
    <source>
        <strain evidence="3">cv. Maze</strain>
        <tissue evidence="2">Seeds</tissue>
    </source>
</reference>
<dbReference type="Proteomes" id="UP001222027">
    <property type="component" value="Unassembled WGS sequence"/>
</dbReference>
<accession>A0AAV8S207</accession>
<sequence length="196" mass="22197">MSRFPAFALCRGHDIINIMKTYEFEITTLASVSSLKVLVGNDMAPPGCAEDIVNKNLTYLKLDGTLDAETEYESQYLLTRENPTEFIIDEAAQDMARMLHEVSGAYEIYLVGAQKEAIPIIYWKMILFIIVISLGGQFWIMYAKKIMIVKLNLQFSSAATTYALLDTFHQDSMKNIRKQSIISKIVYTDIAISVED</sequence>
<keyword evidence="1" id="KW-1133">Transmembrane helix</keyword>
<evidence type="ECO:0000313" key="3">
    <source>
        <dbReference type="Proteomes" id="UP001222027"/>
    </source>
</evidence>
<name>A0AAV8S207_ENSVE</name>
<evidence type="ECO:0000313" key="2">
    <source>
        <dbReference type="EMBL" id="KAJ8513381.1"/>
    </source>
</evidence>
<keyword evidence="3" id="KW-1185">Reference proteome</keyword>
<keyword evidence="1" id="KW-0812">Transmembrane</keyword>
<comment type="caution">
    <text evidence="2">The sequence shown here is derived from an EMBL/GenBank/DDBJ whole genome shotgun (WGS) entry which is preliminary data.</text>
</comment>
<feature type="transmembrane region" description="Helical" evidence="1">
    <location>
        <begin position="121"/>
        <end position="142"/>
    </location>
</feature>
<evidence type="ECO:0000256" key="1">
    <source>
        <dbReference type="SAM" id="Phobius"/>
    </source>
</evidence>
<keyword evidence="1" id="KW-0472">Membrane</keyword>
<proteinExistence type="predicted"/>
<organism evidence="2 3">
    <name type="scientific">Ensete ventricosum</name>
    <name type="common">Abyssinian banana</name>
    <name type="synonym">Musa ensete</name>
    <dbReference type="NCBI Taxonomy" id="4639"/>
    <lineage>
        <taxon>Eukaryota</taxon>
        <taxon>Viridiplantae</taxon>
        <taxon>Streptophyta</taxon>
        <taxon>Embryophyta</taxon>
        <taxon>Tracheophyta</taxon>
        <taxon>Spermatophyta</taxon>
        <taxon>Magnoliopsida</taxon>
        <taxon>Liliopsida</taxon>
        <taxon>Zingiberales</taxon>
        <taxon>Musaceae</taxon>
        <taxon>Ensete</taxon>
    </lineage>
</organism>